<keyword evidence="2" id="KW-1185">Reference proteome</keyword>
<comment type="caution">
    <text evidence="1">The sequence shown here is derived from an EMBL/GenBank/DDBJ whole genome shotgun (WGS) entry which is preliminary data.</text>
</comment>
<dbReference type="EMBL" id="JAERRB010000003">
    <property type="protein sequence ID" value="MBL0741736.1"/>
    <property type="molecule type" value="Genomic_DNA"/>
</dbReference>
<dbReference type="Proteomes" id="UP000613030">
    <property type="component" value="Unassembled WGS sequence"/>
</dbReference>
<sequence length="111" mass="13437">MYTPEFFDRLCPVLHELVPGFEERRFIFRIFNTEWADLELKQRTHHITTVLHEILPEAFPEASQLIERISQRLRQQHEMEVYHPFMFLVDYIERYGQAHLQRTGTVLKAIP</sequence>
<evidence type="ECO:0000313" key="2">
    <source>
        <dbReference type="Proteomes" id="UP000613030"/>
    </source>
</evidence>
<gene>
    <name evidence="1" type="ORF">JI741_10935</name>
</gene>
<reference evidence="1 2" key="1">
    <citation type="submission" date="2021-01" db="EMBL/GenBank/DDBJ databases">
        <title>Chryseolinea sp. Jin1 Genome sequencing and assembly.</title>
        <authorList>
            <person name="Kim I."/>
        </authorList>
    </citation>
    <scope>NUCLEOTIDE SEQUENCE [LARGE SCALE GENOMIC DNA]</scope>
    <source>
        <strain evidence="1 2">Jin1</strain>
    </source>
</reference>
<accession>A0ABS1KQM0</accession>
<protein>
    <submittedName>
        <fullName evidence="1">Uncharacterized protein</fullName>
    </submittedName>
</protein>
<proteinExistence type="predicted"/>
<name>A0ABS1KQM0_9BACT</name>
<dbReference type="RefSeq" id="WP_202009144.1">
    <property type="nucleotide sequence ID" value="NZ_JAERRB010000003.1"/>
</dbReference>
<evidence type="ECO:0000313" key="1">
    <source>
        <dbReference type="EMBL" id="MBL0741736.1"/>
    </source>
</evidence>
<organism evidence="1 2">
    <name type="scientific">Chryseolinea lacunae</name>
    <dbReference type="NCBI Taxonomy" id="2801331"/>
    <lineage>
        <taxon>Bacteria</taxon>
        <taxon>Pseudomonadati</taxon>
        <taxon>Bacteroidota</taxon>
        <taxon>Cytophagia</taxon>
        <taxon>Cytophagales</taxon>
        <taxon>Fulvivirgaceae</taxon>
        <taxon>Chryseolinea</taxon>
    </lineage>
</organism>